<name>A0AAN7CRV8_9PEZI</name>
<sequence>MPSRSVTVGMNDWKAAKYDTDLMTRGLDTCIGIVAFGFPSQQGGFNKAMAHCSPDREEEIIRD</sequence>
<proteinExistence type="predicted"/>
<dbReference type="AlphaFoldDB" id="A0AAN7CRV8"/>
<evidence type="ECO:0000313" key="1">
    <source>
        <dbReference type="EMBL" id="KAK4246142.1"/>
    </source>
</evidence>
<keyword evidence="2" id="KW-1185">Reference proteome</keyword>
<gene>
    <name evidence="1" type="ORF">C7999DRAFT_33447</name>
</gene>
<evidence type="ECO:0000313" key="2">
    <source>
        <dbReference type="Proteomes" id="UP001303647"/>
    </source>
</evidence>
<dbReference type="Proteomes" id="UP001303647">
    <property type="component" value="Unassembled WGS sequence"/>
</dbReference>
<accession>A0AAN7CRV8</accession>
<comment type="caution">
    <text evidence="1">The sequence shown here is derived from an EMBL/GenBank/DDBJ whole genome shotgun (WGS) entry which is preliminary data.</text>
</comment>
<organism evidence="1 2">
    <name type="scientific">Corynascus novoguineensis</name>
    <dbReference type="NCBI Taxonomy" id="1126955"/>
    <lineage>
        <taxon>Eukaryota</taxon>
        <taxon>Fungi</taxon>
        <taxon>Dikarya</taxon>
        <taxon>Ascomycota</taxon>
        <taxon>Pezizomycotina</taxon>
        <taxon>Sordariomycetes</taxon>
        <taxon>Sordariomycetidae</taxon>
        <taxon>Sordariales</taxon>
        <taxon>Chaetomiaceae</taxon>
        <taxon>Corynascus</taxon>
    </lineage>
</organism>
<reference evidence="1" key="2">
    <citation type="submission" date="2023-05" db="EMBL/GenBank/DDBJ databases">
        <authorList>
            <consortium name="Lawrence Berkeley National Laboratory"/>
            <person name="Steindorff A."/>
            <person name="Hensen N."/>
            <person name="Bonometti L."/>
            <person name="Westerberg I."/>
            <person name="Brannstrom I.O."/>
            <person name="Guillou S."/>
            <person name="Cros-Aarteil S."/>
            <person name="Calhoun S."/>
            <person name="Haridas S."/>
            <person name="Kuo A."/>
            <person name="Mondo S."/>
            <person name="Pangilinan J."/>
            <person name="Riley R."/>
            <person name="Labutti K."/>
            <person name="Andreopoulos B."/>
            <person name="Lipzen A."/>
            <person name="Chen C."/>
            <person name="Yanf M."/>
            <person name="Daum C."/>
            <person name="Ng V."/>
            <person name="Clum A."/>
            <person name="Ohm R."/>
            <person name="Martin F."/>
            <person name="Silar P."/>
            <person name="Natvig D."/>
            <person name="Lalanne C."/>
            <person name="Gautier V."/>
            <person name="Ament-Velasquez S.L."/>
            <person name="Kruys A."/>
            <person name="Hutchinson M.I."/>
            <person name="Powell A.J."/>
            <person name="Barry K."/>
            <person name="Miller A.N."/>
            <person name="Grigoriev I.V."/>
            <person name="Debuchy R."/>
            <person name="Gladieux P."/>
            <person name="Thoren M.H."/>
            <person name="Johannesson H."/>
        </authorList>
    </citation>
    <scope>NUCLEOTIDE SEQUENCE</scope>
    <source>
        <strain evidence="1">CBS 359.72</strain>
    </source>
</reference>
<protein>
    <submittedName>
        <fullName evidence="1">Uncharacterized protein</fullName>
    </submittedName>
</protein>
<reference evidence="1" key="1">
    <citation type="journal article" date="2023" name="Mol. Phylogenet. Evol.">
        <title>Genome-scale phylogeny and comparative genomics of the fungal order Sordariales.</title>
        <authorList>
            <person name="Hensen N."/>
            <person name="Bonometti L."/>
            <person name="Westerberg I."/>
            <person name="Brannstrom I.O."/>
            <person name="Guillou S."/>
            <person name="Cros-Aarteil S."/>
            <person name="Calhoun S."/>
            <person name="Haridas S."/>
            <person name="Kuo A."/>
            <person name="Mondo S."/>
            <person name="Pangilinan J."/>
            <person name="Riley R."/>
            <person name="LaButti K."/>
            <person name="Andreopoulos B."/>
            <person name="Lipzen A."/>
            <person name="Chen C."/>
            <person name="Yan M."/>
            <person name="Daum C."/>
            <person name="Ng V."/>
            <person name="Clum A."/>
            <person name="Steindorff A."/>
            <person name="Ohm R.A."/>
            <person name="Martin F."/>
            <person name="Silar P."/>
            <person name="Natvig D.O."/>
            <person name="Lalanne C."/>
            <person name="Gautier V."/>
            <person name="Ament-Velasquez S.L."/>
            <person name="Kruys A."/>
            <person name="Hutchinson M.I."/>
            <person name="Powell A.J."/>
            <person name="Barry K."/>
            <person name="Miller A.N."/>
            <person name="Grigoriev I.V."/>
            <person name="Debuchy R."/>
            <person name="Gladieux P."/>
            <person name="Hiltunen Thoren M."/>
            <person name="Johannesson H."/>
        </authorList>
    </citation>
    <scope>NUCLEOTIDE SEQUENCE</scope>
    <source>
        <strain evidence="1">CBS 359.72</strain>
    </source>
</reference>
<dbReference type="EMBL" id="MU857681">
    <property type="protein sequence ID" value="KAK4246142.1"/>
    <property type="molecule type" value="Genomic_DNA"/>
</dbReference>